<reference evidence="3 4" key="1">
    <citation type="submission" date="2019-02" db="EMBL/GenBank/DDBJ databases">
        <title>Deep-cultivation of Planctomycetes and their phenomic and genomic characterization uncovers novel biology.</title>
        <authorList>
            <person name="Wiegand S."/>
            <person name="Jogler M."/>
            <person name="Boedeker C."/>
            <person name="Pinto D."/>
            <person name="Vollmers J."/>
            <person name="Rivas-Marin E."/>
            <person name="Kohn T."/>
            <person name="Peeters S.H."/>
            <person name="Heuer A."/>
            <person name="Rast P."/>
            <person name="Oberbeckmann S."/>
            <person name="Bunk B."/>
            <person name="Jeske O."/>
            <person name="Meyerdierks A."/>
            <person name="Storesund J.E."/>
            <person name="Kallscheuer N."/>
            <person name="Luecker S."/>
            <person name="Lage O.M."/>
            <person name="Pohl T."/>
            <person name="Merkel B.J."/>
            <person name="Hornburger P."/>
            <person name="Mueller R.-W."/>
            <person name="Bruemmer F."/>
            <person name="Labrenz M."/>
            <person name="Spormann A.M."/>
            <person name="Op Den Camp H."/>
            <person name="Overmann J."/>
            <person name="Amann R."/>
            <person name="Jetten M.S.M."/>
            <person name="Mascher T."/>
            <person name="Medema M.H."/>
            <person name="Devos D.P."/>
            <person name="Kaster A.-K."/>
            <person name="Ovreas L."/>
            <person name="Rohde M."/>
            <person name="Galperin M.Y."/>
            <person name="Jogler C."/>
        </authorList>
    </citation>
    <scope>NUCLEOTIDE SEQUENCE [LARGE SCALE GENOMIC DNA]</scope>
    <source>
        <strain evidence="3 4">Pla22</strain>
    </source>
</reference>
<sequence>MNTLNPLPECRRVISLLFTAVVLVAGCQRPGPPVRAQVAGTEGSVTIHADVWADNWFACYLGEKLLIEDSVSITTERSFNAESFSFKADYPIVLNFVVKDFKENETGLEYIGTRKQQLGDGGFIAQFTDATSGKLIAATNANWRCLVLHRGPLDESCAEESSPIAGQPPCEYTEVDEPQDWKSADFSVSDWSRAKEFTSDQVSPKDGYDRVAWNRNAKLIWSDDLKKDNTILFRVVIEAPPSSSDNDFSTKQSKDGAMTSRQSEVEAAFRAYSPEASTRSDGQYFYVESDGLPEHGMMVGIRAWQQQVPLPQPFTGSNAWPIPLAPTPAKQPVSAKDNLFRGAIALAVNGVPIFNALNNRGEDAYLAGELDQWGGHCGRGDDYHYHIAPVHLEDTVGKGKPIAYALDGYPIYGYTEPDGSPVKALDEFNGHVDQEGHYHYHATKTYPYINGGMRGEVSVRGGQIEPQPKDSPVRPAQSPLPGATITDFTHHGDHYHLDYVVDGKKGSVTYQVQEGGSVDFTYRDPSGKTRSESYRSRPAPPQR</sequence>
<protein>
    <recommendedName>
        <fullName evidence="2">YHYH domain-containing protein</fullName>
    </recommendedName>
</protein>
<organism evidence="3 4">
    <name type="scientific">Rubripirellula amarantea</name>
    <dbReference type="NCBI Taxonomy" id="2527999"/>
    <lineage>
        <taxon>Bacteria</taxon>
        <taxon>Pseudomonadati</taxon>
        <taxon>Planctomycetota</taxon>
        <taxon>Planctomycetia</taxon>
        <taxon>Pirellulales</taxon>
        <taxon>Pirellulaceae</taxon>
        <taxon>Rubripirellula</taxon>
    </lineage>
</organism>
<dbReference type="Proteomes" id="UP000316598">
    <property type="component" value="Unassembled WGS sequence"/>
</dbReference>
<dbReference type="PANTHER" id="PTHR30289">
    <property type="entry name" value="UNCHARACTERIZED PROTEIN YBCL-RELATED"/>
    <property type="match status" value="1"/>
</dbReference>
<dbReference type="RefSeq" id="WP_242631964.1">
    <property type="nucleotide sequence ID" value="NZ_SJPI01000001.1"/>
</dbReference>
<feature type="domain" description="YHYH" evidence="2">
    <location>
        <begin position="320"/>
        <end position="414"/>
    </location>
</feature>
<dbReference type="PANTHER" id="PTHR30289:SF8">
    <property type="entry name" value="YHYH DOMAIN-CONTAINING PROTEIN"/>
    <property type="match status" value="1"/>
</dbReference>
<proteinExistence type="predicted"/>
<comment type="caution">
    <text evidence="3">The sequence shown here is derived from an EMBL/GenBank/DDBJ whole genome shotgun (WGS) entry which is preliminary data.</text>
</comment>
<evidence type="ECO:0000313" key="3">
    <source>
        <dbReference type="EMBL" id="TWT54904.1"/>
    </source>
</evidence>
<gene>
    <name evidence="3" type="ORF">Pla22_25580</name>
</gene>
<dbReference type="Pfam" id="PF14240">
    <property type="entry name" value="YHYH"/>
    <property type="match status" value="1"/>
</dbReference>
<feature type="compositionally biased region" description="Basic and acidic residues" evidence="1">
    <location>
        <begin position="521"/>
        <end position="535"/>
    </location>
</feature>
<dbReference type="InterPro" id="IPR025924">
    <property type="entry name" value="YHYH_dom"/>
</dbReference>
<dbReference type="EMBL" id="SJPI01000001">
    <property type="protein sequence ID" value="TWT54904.1"/>
    <property type="molecule type" value="Genomic_DNA"/>
</dbReference>
<name>A0A5C5WVD3_9BACT</name>
<evidence type="ECO:0000313" key="4">
    <source>
        <dbReference type="Proteomes" id="UP000316598"/>
    </source>
</evidence>
<dbReference type="AlphaFoldDB" id="A0A5C5WVD3"/>
<evidence type="ECO:0000259" key="2">
    <source>
        <dbReference type="Pfam" id="PF14240"/>
    </source>
</evidence>
<feature type="region of interest" description="Disordered" evidence="1">
    <location>
        <begin position="459"/>
        <end position="485"/>
    </location>
</feature>
<feature type="region of interest" description="Disordered" evidence="1">
    <location>
        <begin position="516"/>
        <end position="543"/>
    </location>
</feature>
<evidence type="ECO:0000256" key="1">
    <source>
        <dbReference type="SAM" id="MobiDB-lite"/>
    </source>
</evidence>
<keyword evidence="4" id="KW-1185">Reference proteome</keyword>
<accession>A0A5C5WVD3</accession>